<dbReference type="EMBL" id="BMQX01000064">
    <property type="protein sequence ID" value="GGQ36413.1"/>
    <property type="molecule type" value="Genomic_DNA"/>
</dbReference>
<evidence type="ECO:0000313" key="1">
    <source>
        <dbReference type="EMBL" id="GGQ36413.1"/>
    </source>
</evidence>
<dbReference type="Proteomes" id="UP000619118">
    <property type="component" value="Unassembled WGS sequence"/>
</dbReference>
<organism evidence="1 2">
    <name type="scientific">Shewanella litoralis</name>
    <dbReference type="NCBI Taxonomy" id="2282700"/>
    <lineage>
        <taxon>Bacteria</taxon>
        <taxon>Pseudomonadati</taxon>
        <taxon>Pseudomonadota</taxon>
        <taxon>Gammaproteobacteria</taxon>
        <taxon>Alteromonadales</taxon>
        <taxon>Shewanellaceae</taxon>
        <taxon>Shewanella</taxon>
    </lineage>
</organism>
<evidence type="ECO:0000313" key="2">
    <source>
        <dbReference type="Proteomes" id="UP000619118"/>
    </source>
</evidence>
<sequence length="50" mass="5372">MLVIIAGAGWNTNDIAKDFSNLSVLKLPPYSQGQLNRAGMVMVKTPLIGK</sequence>
<accession>A0ABQ2RKU3</accession>
<protein>
    <submittedName>
        <fullName evidence="1">Uncharacterized protein</fullName>
    </submittedName>
</protein>
<name>A0ABQ2RKU3_9GAMM</name>
<gene>
    <name evidence="1" type="ORF">GCM10009411_39240</name>
</gene>
<comment type="caution">
    <text evidence="1">The sequence shown here is derived from an EMBL/GenBank/DDBJ whole genome shotgun (WGS) entry which is preliminary data.</text>
</comment>
<keyword evidence="2" id="KW-1185">Reference proteome</keyword>
<reference evidence="2" key="1">
    <citation type="journal article" date="2019" name="Int. J. Syst. Evol. Microbiol.">
        <title>The Global Catalogue of Microorganisms (GCM) 10K type strain sequencing project: providing services to taxonomists for standard genome sequencing and annotation.</title>
        <authorList>
            <consortium name="The Broad Institute Genomics Platform"/>
            <consortium name="The Broad Institute Genome Sequencing Center for Infectious Disease"/>
            <person name="Wu L."/>
            <person name="Ma J."/>
        </authorList>
    </citation>
    <scope>NUCLEOTIDE SEQUENCE [LARGE SCALE GENOMIC DNA]</scope>
    <source>
        <strain evidence="2">JCM 32306</strain>
    </source>
</reference>
<proteinExistence type="predicted"/>